<comment type="caution">
    <text evidence="4">The sequence shown here is derived from an EMBL/GenBank/DDBJ whole genome shotgun (WGS) entry which is preliminary data.</text>
</comment>
<proteinExistence type="inferred from homology"/>
<evidence type="ECO:0000256" key="3">
    <source>
        <dbReference type="SAM" id="MobiDB-lite"/>
    </source>
</evidence>
<name>A0AAD9MKC0_PROWI</name>
<organism evidence="4 5">
    <name type="scientific">Prototheca wickerhamii</name>
    <dbReference type="NCBI Taxonomy" id="3111"/>
    <lineage>
        <taxon>Eukaryota</taxon>
        <taxon>Viridiplantae</taxon>
        <taxon>Chlorophyta</taxon>
        <taxon>core chlorophytes</taxon>
        <taxon>Trebouxiophyceae</taxon>
        <taxon>Chlorellales</taxon>
        <taxon>Chlorellaceae</taxon>
        <taxon>Prototheca</taxon>
    </lineage>
</organism>
<dbReference type="GO" id="GO:0006364">
    <property type="term" value="P:rRNA processing"/>
    <property type="evidence" value="ECO:0007669"/>
    <property type="project" value="UniProtKB-KW"/>
</dbReference>
<comment type="similarity">
    <text evidence="1">Belongs to the TSR2 family.</text>
</comment>
<evidence type="ECO:0000313" key="4">
    <source>
        <dbReference type="EMBL" id="KAK2077820.1"/>
    </source>
</evidence>
<dbReference type="EMBL" id="JASFZW010000006">
    <property type="protein sequence ID" value="KAK2077820.1"/>
    <property type="molecule type" value="Genomic_DNA"/>
</dbReference>
<dbReference type="Pfam" id="PF10273">
    <property type="entry name" value="WGG"/>
    <property type="match status" value="1"/>
</dbReference>
<keyword evidence="2" id="KW-0698">rRNA processing</keyword>
<accession>A0AAD9MKC0</accession>
<keyword evidence="5" id="KW-1185">Reference proteome</keyword>
<dbReference type="PANTHER" id="PTHR21250">
    <property type="entry name" value="PRE-RRNA-PROCESSING PROTEIN TSR2 HOMOLOG"/>
    <property type="match status" value="1"/>
</dbReference>
<feature type="compositionally biased region" description="Acidic residues" evidence="3">
    <location>
        <begin position="149"/>
        <end position="175"/>
    </location>
</feature>
<feature type="region of interest" description="Disordered" evidence="3">
    <location>
        <begin position="137"/>
        <end position="209"/>
    </location>
</feature>
<dbReference type="InterPro" id="IPR019398">
    <property type="entry name" value="Pre-rRNA_process_TSR2"/>
</dbReference>
<evidence type="ECO:0000256" key="1">
    <source>
        <dbReference type="ARBA" id="ARBA00006524"/>
    </source>
</evidence>
<sequence>MTAQGMMLRNMALVGSTAPATMPAAHRPAFEAGVRVLFSKWTALQLGVVNEWGGPNSKEKAEGIMEEVIEWFYKKKDHEMLDLADLLDQCISEDFSIQAEDDSPYQARLGLATLVNMHNQVAGGNYAYLESLQAMPSAAPGQSQRDQAGEEQDSSSDEEEEEEEAGDMEMEDASMEDAPQLVPREPKPRAPVVDDDGFQMVSRKGRGRR</sequence>
<evidence type="ECO:0000256" key="2">
    <source>
        <dbReference type="ARBA" id="ARBA00022552"/>
    </source>
</evidence>
<dbReference type="Proteomes" id="UP001255856">
    <property type="component" value="Unassembled WGS sequence"/>
</dbReference>
<reference evidence="4" key="1">
    <citation type="submission" date="2021-01" db="EMBL/GenBank/DDBJ databases">
        <authorList>
            <person name="Eckstrom K.M.E."/>
        </authorList>
    </citation>
    <scope>NUCLEOTIDE SEQUENCE</scope>
    <source>
        <strain evidence="4">UVCC 0001</strain>
    </source>
</reference>
<evidence type="ECO:0000313" key="5">
    <source>
        <dbReference type="Proteomes" id="UP001255856"/>
    </source>
</evidence>
<evidence type="ECO:0008006" key="6">
    <source>
        <dbReference type="Google" id="ProtNLM"/>
    </source>
</evidence>
<dbReference type="AlphaFoldDB" id="A0AAD9MKC0"/>
<gene>
    <name evidence="4" type="ORF">QBZ16_004668</name>
</gene>
<protein>
    <recommendedName>
        <fullName evidence="6">TSR2-like protein</fullName>
    </recommendedName>
</protein>